<reference evidence="1" key="1">
    <citation type="submission" date="2023-06" db="EMBL/GenBank/DDBJ databases">
        <title>Two novel species of Acinetobacter isolated from motorbike repairing workshop in Vietnam.</title>
        <authorList>
            <person name="Le N.T.T."/>
        </authorList>
    </citation>
    <scope>NUCLEOTIDE SEQUENCE</scope>
    <source>
        <strain evidence="1">VNH17</strain>
    </source>
</reference>
<protein>
    <submittedName>
        <fullName evidence="1">Uncharacterized protein</fullName>
    </submittedName>
</protein>
<comment type="caution">
    <text evidence="1">The sequence shown here is derived from an EMBL/GenBank/DDBJ whole genome shotgun (WGS) entry which is preliminary data.</text>
</comment>
<proteinExistence type="predicted"/>
<gene>
    <name evidence="1" type="ORF">QTA56_16180</name>
</gene>
<dbReference type="EMBL" id="JAUDZE010000010">
    <property type="protein sequence ID" value="MDN0015759.1"/>
    <property type="molecule type" value="Genomic_DNA"/>
</dbReference>
<sequence>MEDNKVYVIVYRGYWYTDEYYRPYSCENSIHHLFYNKQDAIKEWKKLELDFQKTQGYDIFAFEGCTLEMNDANLDFDEMYDRYYKKSLTDDEIHNLTIKLDRNIYELIEYPKNIKCYVTWLPNKNSYMLSDDTTEYDPYSNIALEWHSFDDTRPEDRQNKVPIILGGTLEELSDTPLLLERLIEQDQNLTYRTEYKCLNIMPHEATINSVNALLKKQFFEIQCLTIEEVYEVEKSLNQTY</sequence>
<name>A0ABT7WST3_9GAMM</name>
<evidence type="ECO:0000313" key="2">
    <source>
        <dbReference type="Proteomes" id="UP001168524"/>
    </source>
</evidence>
<accession>A0ABT7WST3</accession>
<organism evidence="1 2">
    <name type="scientific">Acinetobacter thutiue</name>
    <dbReference type="NCBI Taxonomy" id="2998078"/>
    <lineage>
        <taxon>Bacteria</taxon>
        <taxon>Pseudomonadati</taxon>
        <taxon>Pseudomonadota</taxon>
        <taxon>Gammaproteobacteria</taxon>
        <taxon>Moraxellales</taxon>
        <taxon>Moraxellaceae</taxon>
        <taxon>Acinetobacter</taxon>
    </lineage>
</organism>
<dbReference type="RefSeq" id="WP_267982016.1">
    <property type="nucleotide sequence ID" value="NZ_JAPQKF010000010.1"/>
</dbReference>
<keyword evidence="2" id="KW-1185">Reference proteome</keyword>
<dbReference type="Proteomes" id="UP001168524">
    <property type="component" value="Unassembled WGS sequence"/>
</dbReference>
<evidence type="ECO:0000313" key="1">
    <source>
        <dbReference type="EMBL" id="MDN0015759.1"/>
    </source>
</evidence>